<reference evidence="2 3" key="1">
    <citation type="submission" date="2023-10" db="EMBL/GenBank/DDBJ databases">
        <title>Two novel species belonging to the OM43/NOR5 clade.</title>
        <authorList>
            <person name="Park M."/>
        </authorList>
    </citation>
    <scope>NUCLEOTIDE SEQUENCE [LARGE SCALE GENOMIC DNA]</scope>
    <source>
        <strain evidence="2 3">IMCC43200</strain>
    </source>
</reference>
<keyword evidence="1" id="KW-0472">Membrane</keyword>
<keyword evidence="1" id="KW-0812">Transmembrane</keyword>
<evidence type="ECO:0000313" key="3">
    <source>
        <dbReference type="Proteomes" id="UP001626537"/>
    </source>
</evidence>
<proteinExistence type="predicted"/>
<feature type="transmembrane region" description="Helical" evidence="1">
    <location>
        <begin position="42"/>
        <end position="61"/>
    </location>
</feature>
<evidence type="ECO:0000313" key="2">
    <source>
        <dbReference type="EMBL" id="WOJ94928.1"/>
    </source>
</evidence>
<dbReference type="RefSeq" id="WP_407349562.1">
    <property type="nucleotide sequence ID" value="NZ_CP136864.1"/>
</dbReference>
<dbReference type="InterPro" id="IPR052966">
    <property type="entry name" value="Beta-lactamase_Reg"/>
</dbReference>
<dbReference type="PANTHER" id="PTHR38684">
    <property type="entry name" value="PROTEIN AMPE"/>
    <property type="match status" value="1"/>
</dbReference>
<sequence length="261" mass="28813">MTFLAMIIALSLQQIIQPGNFLQRDRWLIQWDGFVALRFSAQMLRLVITLGVIAAVAYWALSLLEGWLFGLVELIAISGLFVWSLGRADFHTALEQYEARASDDPEAARAALEDLWAPVDDADTEPADRALQRLVYCGYARWFAPLFYFVLAGPIAAVLYRAVAILAANDRGPQYLQVLRWADWIPARILGLTFALSGDFMAVSQRAPLAHFTDTTPAPQLLWELAAVACNQGAGARIFGDILYRSAGLWLLGLSAVLILG</sequence>
<accession>A0ABZ0I858</accession>
<dbReference type="InterPro" id="IPR031347">
    <property type="entry name" value="AmpE"/>
</dbReference>
<dbReference type="PANTHER" id="PTHR38684:SF1">
    <property type="entry name" value="PROTEIN AMPE"/>
    <property type="match status" value="1"/>
</dbReference>
<gene>
    <name evidence="2" type="primary">ampE</name>
    <name evidence="2" type="ORF">R0135_07095</name>
</gene>
<dbReference type="EMBL" id="CP136864">
    <property type="protein sequence ID" value="WOJ94928.1"/>
    <property type="molecule type" value="Genomic_DNA"/>
</dbReference>
<evidence type="ECO:0000256" key="1">
    <source>
        <dbReference type="SAM" id="Phobius"/>
    </source>
</evidence>
<organism evidence="2 3">
    <name type="scientific">Congregibacter variabilis</name>
    <dbReference type="NCBI Taxonomy" id="3081200"/>
    <lineage>
        <taxon>Bacteria</taxon>
        <taxon>Pseudomonadati</taxon>
        <taxon>Pseudomonadota</taxon>
        <taxon>Gammaproteobacteria</taxon>
        <taxon>Cellvibrionales</taxon>
        <taxon>Halieaceae</taxon>
        <taxon>Congregibacter</taxon>
    </lineage>
</organism>
<feature type="transmembrane region" description="Helical" evidence="1">
    <location>
        <begin position="146"/>
        <end position="168"/>
    </location>
</feature>
<feature type="transmembrane region" description="Helical" evidence="1">
    <location>
        <begin position="68"/>
        <end position="86"/>
    </location>
</feature>
<dbReference type="Pfam" id="PF17113">
    <property type="entry name" value="AmpE"/>
    <property type="match status" value="1"/>
</dbReference>
<name>A0ABZ0I858_9GAMM</name>
<keyword evidence="1" id="KW-1133">Transmembrane helix</keyword>
<dbReference type="Proteomes" id="UP001626537">
    <property type="component" value="Chromosome"/>
</dbReference>
<protein>
    <submittedName>
        <fullName evidence="2">Regulatory signaling modulator protein AmpE</fullName>
    </submittedName>
</protein>
<keyword evidence="3" id="KW-1185">Reference proteome</keyword>
<feature type="transmembrane region" description="Helical" evidence="1">
    <location>
        <begin position="242"/>
        <end position="260"/>
    </location>
</feature>